<name>A0ACC0TZP9_9AGAM</name>
<evidence type="ECO:0000313" key="1">
    <source>
        <dbReference type="EMBL" id="KAI9453071.1"/>
    </source>
</evidence>
<comment type="caution">
    <text evidence="1">The sequence shown here is derived from an EMBL/GenBank/DDBJ whole genome shotgun (WGS) entry which is preliminary data.</text>
</comment>
<feature type="non-terminal residue" evidence="1">
    <location>
        <position position="1"/>
    </location>
</feature>
<evidence type="ECO:0000313" key="2">
    <source>
        <dbReference type="Proteomes" id="UP001207468"/>
    </source>
</evidence>
<protein>
    <submittedName>
        <fullName evidence="1">Uncharacterized protein</fullName>
    </submittedName>
</protein>
<organism evidence="1 2">
    <name type="scientific">Russula earlei</name>
    <dbReference type="NCBI Taxonomy" id="71964"/>
    <lineage>
        <taxon>Eukaryota</taxon>
        <taxon>Fungi</taxon>
        <taxon>Dikarya</taxon>
        <taxon>Basidiomycota</taxon>
        <taxon>Agaricomycotina</taxon>
        <taxon>Agaricomycetes</taxon>
        <taxon>Russulales</taxon>
        <taxon>Russulaceae</taxon>
        <taxon>Russula</taxon>
    </lineage>
</organism>
<accession>A0ACC0TZP9</accession>
<dbReference type="EMBL" id="JAGFNK010000317">
    <property type="protein sequence ID" value="KAI9453071.1"/>
    <property type="molecule type" value="Genomic_DNA"/>
</dbReference>
<proteinExistence type="predicted"/>
<sequence>AKRAETRECPVCGDHIPLRLLGQHYTLEFSRVQTILDRVGDLNGFSDPYASPHASTLVRRRAAPHPRDASSVFAARLTKIINSIKRRRKARHLALRVVTRDEDEFSVDGKGKRRANATEQCPVCIQDVEGDPDVIEAHIDACLVHAELHRARGSADEDTTQNKVDYENEGDVDPWEESEAPDGVRRLRLRAGATTSTAALGFMVGSRAVEDVDDEIDVEGDDLGAFGAAQFTEEDVLAEDVGPESFKHDTSLHTAEPEVDLAIERARLGKDSQALITALERKVRLLMASHPFLRSQSANSAFACRICFEIYREPTVSVGCWHACCRACWLRCLNATGVCPICKRITVSSDLRRVYM</sequence>
<keyword evidence="2" id="KW-1185">Reference proteome</keyword>
<gene>
    <name evidence="1" type="ORF">F5148DRAFT_1329979</name>
</gene>
<reference evidence="1" key="1">
    <citation type="submission" date="2021-03" db="EMBL/GenBank/DDBJ databases">
        <title>Evolutionary priming and transition to the ectomycorrhizal habit in an iconic lineage of mushroom-forming fungi: is preadaptation a requirement?</title>
        <authorList>
            <consortium name="DOE Joint Genome Institute"/>
            <person name="Looney B.P."/>
            <person name="Miyauchi S."/>
            <person name="Morin E."/>
            <person name="Drula E."/>
            <person name="Courty P.E."/>
            <person name="Chicoki N."/>
            <person name="Fauchery L."/>
            <person name="Kohler A."/>
            <person name="Kuo A."/>
            <person name="LaButti K."/>
            <person name="Pangilinan J."/>
            <person name="Lipzen A."/>
            <person name="Riley R."/>
            <person name="Andreopoulos W."/>
            <person name="He G."/>
            <person name="Johnson J."/>
            <person name="Barry K.W."/>
            <person name="Grigoriev I.V."/>
            <person name="Nagy L."/>
            <person name="Hibbett D."/>
            <person name="Henrissat B."/>
            <person name="Matheny P.B."/>
            <person name="Labbe J."/>
            <person name="Martin A.F."/>
        </authorList>
    </citation>
    <scope>NUCLEOTIDE SEQUENCE</scope>
    <source>
        <strain evidence="1">BPL698</strain>
    </source>
</reference>
<dbReference type="Proteomes" id="UP001207468">
    <property type="component" value="Unassembled WGS sequence"/>
</dbReference>